<dbReference type="PROSITE" id="PS50005">
    <property type="entry name" value="TPR"/>
    <property type="match status" value="3"/>
</dbReference>
<keyword evidence="3" id="KW-0812">Transmembrane</keyword>
<evidence type="ECO:0000313" key="5">
    <source>
        <dbReference type="Proteomes" id="UP000069940"/>
    </source>
</evidence>
<dbReference type="EnsemblMetazoa" id="AALFPA23_016374.R23879">
    <property type="protein sequence ID" value="AALFPA23_016374.P23879"/>
    <property type="gene ID" value="AALFPA23_016374"/>
</dbReference>
<proteinExistence type="predicted"/>
<evidence type="ECO:0000256" key="3">
    <source>
        <dbReference type="SAM" id="Phobius"/>
    </source>
</evidence>
<name>A0ABM1Z9L5_AEDAL</name>
<feature type="transmembrane region" description="Helical" evidence="3">
    <location>
        <begin position="23"/>
        <end position="39"/>
    </location>
</feature>
<dbReference type="InterPro" id="IPR011990">
    <property type="entry name" value="TPR-like_helical_dom_sf"/>
</dbReference>
<feature type="region of interest" description="Disordered" evidence="2">
    <location>
        <begin position="145"/>
        <end position="177"/>
    </location>
</feature>
<evidence type="ECO:0000256" key="2">
    <source>
        <dbReference type="SAM" id="MobiDB-lite"/>
    </source>
</evidence>
<feature type="repeat" description="TPR" evidence="1">
    <location>
        <begin position="284"/>
        <end position="317"/>
    </location>
</feature>
<dbReference type="SUPFAM" id="SSF48452">
    <property type="entry name" value="TPR-like"/>
    <property type="match status" value="1"/>
</dbReference>
<dbReference type="RefSeq" id="XP_019552296.3">
    <property type="nucleotide sequence ID" value="XM_019696751.3"/>
</dbReference>
<protein>
    <submittedName>
        <fullName evidence="4">Uncharacterized protein</fullName>
    </submittedName>
</protein>
<feature type="repeat" description="TPR" evidence="1">
    <location>
        <begin position="321"/>
        <end position="354"/>
    </location>
</feature>
<dbReference type="SMART" id="SM00028">
    <property type="entry name" value="TPR"/>
    <property type="match status" value="3"/>
</dbReference>
<evidence type="ECO:0000313" key="4">
    <source>
        <dbReference type="EnsemblMetazoa" id="AALFPA23_016374.P23879"/>
    </source>
</evidence>
<keyword evidence="3" id="KW-1133">Transmembrane helix</keyword>
<feature type="repeat" description="TPR" evidence="1">
    <location>
        <begin position="250"/>
        <end position="283"/>
    </location>
</feature>
<feature type="region of interest" description="Disordered" evidence="2">
    <location>
        <begin position="425"/>
        <end position="458"/>
    </location>
</feature>
<organism evidence="4 5">
    <name type="scientific">Aedes albopictus</name>
    <name type="common">Asian tiger mosquito</name>
    <name type="synonym">Stegomyia albopicta</name>
    <dbReference type="NCBI Taxonomy" id="7160"/>
    <lineage>
        <taxon>Eukaryota</taxon>
        <taxon>Metazoa</taxon>
        <taxon>Ecdysozoa</taxon>
        <taxon>Arthropoda</taxon>
        <taxon>Hexapoda</taxon>
        <taxon>Insecta</taxon>
        <taxon>Pterygota</taxon>
        <taxon>Neoptera</taxon>
        <taxon>Endopterygota</taxon>
        <taxon>Diptera</taxon>
        <taxon>Nematocera</taxon>
        <taxon>Culicoidea</taxon>
        <taxon>Culicidae</taxon>
        <taxon>Culicinae</taxon>
        <taxon>Aedini</taxon>
        <taxon>Aedes</taxon>
        <taxon>Stegomyia</taxon>
    </lineage>
</organism>
<evidence type="ECO:0000256" key="1">
    <source>
        <dbReference type="PROSITE-ProRule" id="PRU00339"/>
    </source>
</evidence>
<feature type="transmembrane region" description="Helical" evidence="3">
    <location>
        <begin position="378"/>
        <end position="399"/>
    </location>
</feature>
<keyword evidence="5" id="KW-1185">Reference proteome</keyword>
<feature type="compositionally biased region" description="Polar residues" evidence="2">
    <location>
        <begin position="145"/>
        <end position="154"/>
    </location>
</feature>
<sequence length="501" mass="55394">MNSMAESGSNPSAIYRMKTERKLVVYYVFVYIFCLQIITTNTRTSTLWKLNPEQGKIVSVPTGGVGTGAGRDDGPGYGEDELSGRVGDTLHPEELDEDEESTFTIITSTAANYRHNTWNRGEGTTEELLRRLADEPNEAYLAATTKSSIRNGNGSSNPTVPSSQSSIGSSMPESKVPPEDLLTCGKPVNFTHYDDLVGVAQRYEHNLAPEPEVAYLFLKRKSGGQSLEHFNVDALERRLRRAKKEQPHTIQLWNQIGNFWRIKGDAGHAIECFRRALSISPTNPDTLLNLARVLFNLQYLDDAISLTKRSLEVHPPDRSAWRQYFTLGEIFKAYGQLSDSILHLKQALALHPHYEPIRRLIAETEKIEFASNTTRMQFYTGLIIVVLSLVVLLMVTVMLKSRSSSHGHCGGSSISITNLTNGSAGGGGGGGGGGGDGSAGDVDRDNNNHNNNHHQNGRLGPIINGFSLASFRPAKHFNRAQAMRSLRSVAFRSFRPFRYRK</sequence>
<feature type="region of interest" description="Disordered" evidence="2">
    <location>
        <begin position="59"/>
        <end position="100"/>
    </location>
</feature>
<keyword evidence="1" id="KW-0802">TPR repeat</keyword>
<dbReference type="InterPro" id="IPR019734">
    <property type="entry name" value="TPR_rpt"/>
</dbReference>
<keyword evidence="3" id="KW-0472">Membrane</keyword>
<dbReference type="PANTHER" id="PTHR16091">
    <property type="entry name" value="TTC17 PROTEIN"/>
    <property type="match status" value="1"/>
</dbReference>
<dbReference type="Proteomes" id="UP000069940">
    <property type="component" value="Unassembled WGS sequence"/>
</dbReference>
<dbReference type="InterPro" id="IPR052630">
    <property type="entry name" value="TTC17"/>
</dbReference>
<dbReference type="GeneID" id="109422118"/>
<dbReference type="Gene3D" id="1.25.40.10">
    <property type="entry name" value="Tetratricopeptide repeat domain"/>
    <property type="match status" value="1"/>
</dbReference>
<feature type="compositionally biased region" description="Low complexity" evidence="2">
    <location>
        <begin position="155"/>
        <end position="174"/>
    </location>
</feature>
<reference evidence="5" key="1">
    <citation type="journal article" date="2015" name="Proc. Natl. Acad. Sci. U.S.A.">
        <title>Genome sequence of the Asian Tiger mosquito, Aedes albopictus, reveals insights into its biology, genetics, and evolution.</title>
        <authorList>
            <person name="Chen X.G."/>
            <person name="Jiang X."/>
            <person name="Gu J."/>
            <person name="Xu M."/>
            <person name="Wu Y."/>
            <person name="Deng Y."/>
            <person name="Zhang C."/>
            <person name="Bonizzoni M."/>
            <person name="Dermauw W."/>
            <person name="Vontas J."/>
            <person name="Armbruster P."/>
            <person name="Huang X."/>
            <person name="Yang Y."/>
            <person name="Zhang H."/>
            <person name="He W."/>
            <person name="Peng H."/>
            <person name="Liu Y."/>
            <person name="Wu K."/>
            <person name="Chen J."/>
            <person name="Lirakis M."/>
            <person name="Topalis P."/>
            <person name="Van Leeuwen T."/>
            <person name="Hall A.B."/>
            <person name="Jiang X."/>
            <person name="Thorpe C."/>
            <person name="Mueller R.L."/>
            <person name="Sun C."/>
            <person name="Waterhouse R.M."/>
            <person name="Yan G."/>
            <person name="Tu Z.J."/>
            <person name="Fang X."/>
            <person name="James A.A."/>
        </authorList>
    </citation>
    <scope>NUCLEOTIDE SEQUENCE [LARGE SCALE GENOMIC DNA]</scope>
    <source>
        <strain evidence="5">Foshan</strain>
    </source>
</reference>
<accession>A0ABM1Z9L5</accession>
<dbReference type="PANTHER" id="PTHR16091:SF3">
    <property type="entry name" value="TETRATRICOPEPTIDE REPEAT PROTEIN 17"/>
    <property type="match status" value="1"/>
</dbReference>
<reference evidence="4" key="2">
    <citation type="submission" date="2025-05" db="UniProtKB">
        <authorList>
            <consortium name="EnsemblMetazoa"/>
        </authorList>
    </citation>
    <scope>IDENTIFICATION</scope>
    <source>
        <strain evidence="4">Foshan</strain>
    </source>
</reference>
<dbReference type="Pfam" id="PF14559">
    <property type="entry name" value="TPR_19"/>
    <property type="match status" value="1"/>
</dbReference>
<feature type="compositionally biased region" description="Gly residues" evidence="2">
    <location>
        <begin position="425"/>
        <end position="438"/>
    </location>
</feature>